<organism evidence="3 4">
    <name type="scientific">Mycena pura</name>
    <dbReference type="NCBI Taxonomy" id="153505"/>
    <lineage>
        <taxon>Eukaryota</taxon>
        <taxon>Fungi</taxon>
        <taxon>Dikarya</taxon>
        <taxon>Basidiomycota</taxon>
        <taxon>Agaricomycotina</taxon>
        <taxon>Agaricomycetes</taxon>
        <taxon>Agaricomycetidae</taxon>
        <taxon>Agaricales</taxon>
        <taxon>Marasmiineae</taxon>
        <taxon>Mycenaceae</taxon>
        <taxon>Mycena</taxon>
    </lineage>
</organism>
<comment type="caution">
    <text evidence="3">The sequence shown here is derived from an EMBL/GenBank/DDBJ whole genome shotgun (WGS) entry which is preliminary data.</text>
</comment>
<evidence type="ECO:0000256" key="1">
    <source>
        <dbReference type="SAM" id="MobiDB-lite"/>
    </source>
</evidence>
<evidence type="ECO:0000313" key="3">
    <source>
        <dbReference type="EMBL" id="KAJ7190462.1"/>
    </source>
</evidence>
<gene>
    <name evidence="3" type="ORF">GGX14DRAFT_604234</name>
</gene>
<feature type="region of interest" description="Disordered" evidence="1">
    <location>
        <begin position="157"/>
        <end position="231"/>
    </location>
</feature>
<dbReference type="EMBL" id="JARJCW010000149">
    <property type="protein sequence ID" value="KAJ7190462.1"/>
    <property type="molecule type" value="Genomic_DNA"/>
</dbReference>
<name>A0AAD6Y1R6_9AGAR</name>
<sequence length="852" mass="91615">MCILSGCYRSLYTPLPCTSYTLSPCTIPPWHYESPLFADRPTIGVASIGDAVFYATPRTCGERAVSTCLPRSPFLSSSSSGVAAIVPVQVSSTNPAQISSTSSAGSIAPTGFVSTSSSRPHNSRKGAIAGGIVGGISVVLLLGFAMWLFRRCARKRASTRRGLGGDPEEKLDGVVGLKDDKSTASGSSSPGNANPQEAIASPLPSMPRTEIAGPIPPTRSDSTPGSHLPDSNVHAIEIAPTISPNTSDSTAGSHLPDSNVHAIEIAPPISPTTSDSTASSPLPVSNVHAIPQTEIAPPIPLTTSDSTPGSHLPDSNVHTIPQTEIAPPIPLTTSDSTVSWKYYITALPEMPLMSSKVVFAVDASDSTAGPIMQRQREFVLAMVQDYQLPSSVIMWGSSVERPKSAAQIRWDQHRYWGTSPEVIFADAASIAELKSCNMWFLLTDGEVDSPVNFARKALETGMANTPVVFVITGTKLTSTTDISVGLPVFASAPDAAIVFKNAVSGEIYVIAAKGAFEVLMAGYKINLTNLNWKSLPLFHTESAFKHALEGISIVDTARLETAGAVYLSRAWHEKHQCFVRIDRLLKQMPPQSISETELLDLLEDETFKALALSCKTRGIVQNLRDWLLAKYEQPRDMPAVHRPHLDNFSLFTRISRCLEKLTALENTGFDVGILEWSSHRSLSAVEAVSSPKVVQEPEVFRARSSTGAQAMIIRIMFNSLPIFNSPTTSASASDEDSDFDPSTTSGDQRRWRRRCVGEGQRKPQCHSDAFERAVDHQPVDVYASVSSLRFCVRLSSPVMASVSSRAVAPCTIHAMATTRATRTSSTLNRRFTDTSNAHWSSSDDAAGGSKTR</sequence>
<feature type="region of interest" description="Disordered" evidence="1">
    <location>
        <begin position="290"/>
        <end position="330"/>
    </location>
</feature>
<feature type="region of interest" description="Disordered" evidence="1">
    <location>
        <begin position="728"/>
        <end position="750"/>
    </location>
</feature>
<proteinExistence type="predicted"/>
<protein>
    <submittedName>
        <fullName evidence="3">Uncharacterized protein</fullName>
    </submittedName>
</protein>
<keyword evidence="2" id="KW-1133">Transmembrane helix</keyword>
<dbReference type="AlphaFoldDB" id="A0AAD6Y1R6"/>
<evidence type="ECO:0000313" key="4">
    <source>
        <dbReference type="Proteomes" id="UP001219525"/>
    </source>
</evidence>
<reference evidence="3" key="1">
    <citation type="submission" date="2023-03" db="EMBL/GenBank/DDBJ databases">
        <title>Massive genome expansion in bonnet fungi (Mycena s.s.) driven by repeated elements and novel gene families across ecological guilds.</title>
        <authorList>
            <consortium name="Lawrence Berkeley National Laboratory"/>
            <person name="Harder C.B."/>
            <person name="Miyauchi S."/>
            <person name="Viragh M."/>
            <person name="Kuo A."/>
            <person name="Thoen E."/>
            <person name="Andreopoulos B."/>
            <person name="Lu D."/>
            <person name="Skrede I."/>
            <person name="Drula E."/>
            <person name="Henrissat B."/>
            <person name="Morin E."/>
            <person name="Kohler A."/>
            <person name="Barry K."/>
            <person name="LaButti K."/>
            <person name="Morin E."/>
            <person name="Salamov A."/>
            <person name="Lipzen A."/>
            <person name="Mereny Z."/>
            <person name="Hegedus B."/>
            <person name="Baldrian P."/>
            <person name="Stursova M."/>
            <person name="Weitz H."/>
            <person name="Taylor A."/>
            <person name="Grigoriev I.V."/>
            <person name="Nagy L.G."/>
            <person name="Martin F."/>
            <person name="Kauserud H."/>
        </authorList>
    </citation>
    <scope>NUCLEOTIDE SEQUENCE</scope>
    <source>
        <strain evidence="3">9144</strain>
    </source>
</reference>
<keyword evidence="2" id="KW-0472">Membrane</keyword>
<feature type="compositionally biased region" description="Polar residues" evidence="1">
    <location>
        <begin position="827"/>
        <end position="843"/>
    </location>
</feature>
<feature type="region of interest" description="Disordered" evidence="1">
    <location>
        <begin position="819"/>
        <end position="852"/>
    </location>
</feature>
<keyword evidence="4" id="KW-1185">Reference proteome</keyword>
<feature type="compositionally biased region" description="Polar residues" evidence="1">
    <location>
        <begin position="183"/>
        <end position="195"/>
    </location>
</feature>
<keyword evidence="2" id="KW-0812">Transmembrane</keyword>
<evidence type="ECO:0000256" key="2">
    <source>
        <dbReference type="SAM" id="Phobius"/>
    </source>
</evidence>
<feature type="transmembrane region" description="Helical" evidence="2">
    <location>
        <begin position="127"/>
        <end position="149"/>
    </location>
</feature>
<accession>A0AAD6Y1R6</accession>
<dbReference type="Proteomes" id="UP001219525">
    <property type="component" value="Unassembled WGS sequence"/>
</dbReference>
<feature type="compositionally biased region" description="Basic and acidic residues" evidence="1">
    <location>
        <begin position="167"/>
        <end position="182"/>
    </location>
</feature>